<evidence type="ECO:0000259" key="8">
    <source>
        <dbReference type="PROSITE" id="PS51849"/>
    </source>
</evidence>
<evidence type="ECO:0000313" key="10">
    <source>
        <dbReference type="Proteomes" id="UP000076510"/>
    </source>
</evidence>
<comment type="caution">
    <text evidence="9">The sequence shown here is derived from an EMBL/GenBank/DDBJ whole genome shotgun (WGS) entry which is preliminary data.</text>
</comment>
<protein>
    <recommendedName>
        <fullName evidence="8">RsgI N-terminal anti-sigma domain-containing protein</fullName>
    </recommendedName>
</protein>
<dbReference type="OrthoDB" id="9800626at2"/>
<keyword evidence="2" id="KW-1003">Cell membrane</keyword>
<feature type="compositionally biased region" description="Basic and acidic residues" evidence="6">
    <location>
        <begin position="311"/>
        <end position="328"/>
    </location>
</feature>
<dbReference type="Pfam" id="PF12791">
    <property type="entry name" value="RsgI_N"/>
    <property type="match status" value="1"/>
</dbReference>
<feature type="transmembrane region" description="Helical" evidence="7">
    <location>
        <begin position="59"/>
        <end position="78"/>
    </location>
</feature>
<accession>A0A0J5SNP6</accession>
<evidence type="ECO:0000256" key="3">
    <source>
        <dbReference type="ARBA" id="ARBA00022692"/>
    </source>
</evidence>
<feature type="region of interest" description="Disordered" evidence="6">
    <location>
        <begin position="200"/>
        <end position="391"/>
    </location>
</feature>
<feature type="compositionally biased region" description="Basic and acidic residues" evidence="6">
    <location>
        <begin position="200"/>
        <end position="257"/>
    </location>
</feature>
<keyword evidence="3 7" id="KW-0812">Transmembrane</keyword>
<feature type="compositionally biased region" description="Basic and acidic residues" evidence="6">
    <location>
        <begin position="373"/>
        <end position="391"/>
    </location>
</feature>
<evidence type="ECO:0000256" key="6">
    <source>
        <dbReference type="SAM" id="MobiDB-lite"/>
    </source>
</evidence>
<dbReference type="InterPro" id="IPR024449">
    <property type="entry name" value="Anti-sigma_RsgI_N"/>
</dbReference>
<dbReference type="PATRIC" id="fig|189381.10.peg.4060"/>
<evidence type="ECO:0000313" key="9">
    <source>
        <dbReference type="EMBL" id="KZE49598.1"/>
    </source>
</evidence>
<dbReference type="GO" id="GO:0005886">
    <property type="term" value="C:plasma membrane"/>
    <property type="evidence" value="ECO:0007669"/>
    <property type="project" value="UniProtKB-SubCell"/>
</dbReference>
<evidence type="ECO:0000256" key="2">
    <source>
        <dbReference type="ARBA" id="ARBA00022475"/>
    </source>
</evidence>
<comment type="subcellular location">
    <subcellularLocation>
        <location evidence="1">Cell membrane</location>
        <topology evidence="1">Single-pass membrane protein</topology>
    </subcellularLocation>
</comment>
<dbReference type="AlphaFoldDB" id="A0A0J5SNP6"/>
<sequence>MKKGIIMDIKSDALVMMTAEGEFIKGKKHPHQHYSIGEEIPFFPVTGERFSKGRRTGRIRWKVLLASCAVFALLLILLPGTLTEDRKAYAYVSLDINPSLELTLDEEKKVLDIVSYNEEGDEILSSLHQWRNSKADEVTSKIFDLCEELGYFSETDHIYMTSSFPDEKDGKAKESFIKSIYTMIEDENQSRPVTITYKEASREERKEAHEKGVTAGHLMREEEKEIEADPGKEDEKMELKNEDKPSDQPPAKDETKKKNAGQKDTVDKEEKREEKATPRPKADSPEKQKQEKEQKQKEDIRPKKGPQQPDKPQEPKERGNDRQDKTGRQGEWTPPGQQEKKNDQGGKQKDIEKHDRRMKEKEAPQGDKPPGNRGEDRGRKEGWNKNHKQND</sequence>
<feature type="compositionally biased region" description="Basic and acidic residues" evidence="6">
    <location>
        <begin position="264"/>
        <end position="302"/>
    </location>
</feature>
<evidence type="ECO:0000256" key="5">
    <source>
        <dbReference type="ARBA" id="ARBA00023136"/>
    </source>
</evidence>
<feature type="compositionally biased region" description="Basic and acidic residues" evidence="6">
    <location>
        <begin position="338"/>
        <end position="365"/>
    </location>
</feature>
<proteinExistence type="predicted"/>
<evidence type="ECO:0000256" key="4">
    <source>
        <dbReference type="ARBA" id="ARBA00022989"/>
    </source>
</evidence>
<dbReference type="Pfam" id="PF23750">
    <property type="entry name" value="RsgI_M"/>
    <property type="match status" value="1"/>
</dbReference>
<feature type="domain" description="RsgI N-terminal anti-sigma" evidence="8">
    <location>
        <begin position="2"/>
        <end position="51"/>
    </location>
</feature>
<name>A0A0J5SNP6_9BACI</name>
<dbReference type="RefSeq" id="WP_048004263.1">
    <property type="nucleotide sequence ID" value="NZ_JBDOCU010000008.1"/>
</dbReference>
<gene>
    <name evidence="9" type="ORF">AV649_00790</name>
</gene>
<evidence type="ECO:0000256" key="7">
    <source>
        <dbReference type="SAM" id="Phobius"/>
    </source>
</evidence>
<keyword evidence="5 7" id="KW-0472">Membrane</keyword>
<dbReference type="PROSITE" id="PS51849">
    <property type="entry name" value="RSGI_N"/>
    <property type="match status" value="1"/>
</dbReference>
<dbReference type="Proteomes" id="UP000076510">
    <property type="component" value="Unassembled WGS sequence"/>
</dbReference>
<reference evidence="10" key="1">
    <citation type="submission" date="2016-01" db="EMBL/GenBank/DDBJ databases">
        <title>Whole genome sequencing of Bhargavaea cecembensis T14.</title>
        <authorList>
            <person name="Hong K.W."/>
        </authorList>
    </citation>
    <scope>NUCLEOTIDE SEQUENCE [LARGE SCALE GENOMIC DNA]</scope>
    <source>
        <strain evidence="10">M19</strain>
    </source>
</reference>
<dbReference type="EMBL" id="LQQY01000012">
    <property type="protein sequence ID" value="KZE49598.1"/>
    <property type="molecule type" value="Genomic_DNA"/>
</dbReference>
<evidence type="ECO:0000256" key="1">
    <source>
        <dbReference type="ARBA" id="ARBA00004162"/>
    </source>
</evidence>
<dbReference type="InterPro" id="IPR055431">
    <property type="entry name" value="RsgI_M"/>
</dbReference>
<organism evidence="9 10">
    <name type="scientific">Rossellomorea marisflavi</name>
    <dbReference type="NCBI Taxonomy" id="189381"/>
    <lineage>
        <taxon>Bacteria</taxon>
        <taxon>Bacillati</taxon>
        <taxon>Bacillota</taxon>
        <taxon>Bacilli</taxon>
        <taxon>Bacillales</taxon>
        <taxon>Bacillaceae</taxon>
        <taxon>Rossellomorea</taxon>
    </lineage>
</organism>
<keyword evidence="4 7" id="KW-1133">Transmembrane helix</keyword>